<feature type="transmembrane region" description="Helical" evidence="2">
    <location>
        <begin position="690"/>
        <end position="711"/>
    </location>
</feature>
<comment type="caution">
    <text evidence="4">The sequence shown here is derived from an EMBL/GenBank/DDBJ whole genome shotgun (WGS) entry which is preliminary data.</text>
</comment>
<evidence type="ECO:0000313" key="4">
    <source>
        <dbReference type="EMBL" id="KAJ5370373.1"/>
    </source>
</evidence>
<dbReference type="PANTHER" id="PTHR35395:SF1">
    <property type="entry name" value="DUF6536 DOMAIN-CONTAINING PROTEIN"/>
    <property type="match status" value="1"/>
</dbReference>
<keyword evidence="2" id="KW-0812">Transmembrane</keyword>
<feature type="region of interest" description="Disordered" evidence="1">
    <location>
        <begin position="1"/>
        <end position="23"/>
    </location>
</feature>
<dbReference type="Pfam" id="PF20163">
    <property type="entry name" value="DUF6536"/>
    <property type="match status" value="1"/>
</dbReference>
<feature type="transmembrane region" description="Helical" evidence="2">
    <location>
        <begin position="508"/>
        <end position="527"/>
    </location>
</feature>
<feature type="transmembrane region" description="Helical" evidence="2">
    <location>
        <begin position="32"/>
        <end position="54"/>
    </location>
</feature>
<accession>A0A9W9V661</accession>
<keyword evidence="2" id="KW-1133">Transmembrane helix</keyword>
<proteinExistence type="predicted"/>
<dbReference type="Proteomes" id="UP001147782">
    <property type="component" value="Unassembled WGS sequence"/>
</dbReference>
<dbReference type="OrthoDB" id="5429634at2759"/>
<dbReference type="AlphaFoldDB" id="A0A9W9V661"/>
<dbReference type="GeneID" id="81438573"/>
<feature type="transmembrane region" description="Helical" evidence="2">
    <location>
        <begin position="145"/>
        <end position="162"/>
    </location>
</feature>
<keyword evidence="5" id="KW-1185">Reference proteome</keyword>
<gene>
    <name evidence="4" type="ORF">N7496_006465</name>
</gene>
<sequence length="792" mass="88030">MGEDAKLNKEGSTAMFPRSAEEPKNSHWTRGVYYRALAIVGVLIINLIFIGVAARFSTRHTDNGSFSSTALVYRGSCTLVNRWETALSLMINILSEVALGASNFAMQTLVAPTRDEVDQSHAQHKWLDIGSTSLRNLFAIPKTRLALWFVLIITATPFHLIYNSIVFKSIPANFYDVILGPSDLNPPDIGSLSTPNLQNCLGRYPYDYPWSAEYRWDDFVSDLESDNYKTLNNDECTEYTNKNTQAGSMRGGNKSVFIGSTVGGGPWTGQYYIKDGQISAISSAHVSVSPFIYFNVSGHDETILYTLYDFEASTCIDNVDLSKKEANSTCTKAEDLVNWFKEEWPSKKRLDQYMDVNATSRITIDTYGTSCNKYSYESSHAVTDGCIVVETDKICELMYSPYISVAISLTLLVKVVAISIAALLGRSRQMPLLTVGDAISSFMADPDSTTEGMCWASHQDFSREVWKSRQVAWVSRSSTESHRQGESRIWKRLQSPKRWMHASRTSRWLMALVTFAIIFIAGAVLLGEGVKGEEAVLVGDGISKAASSAIRRLLKNGFDSENYTLVTFGAGGNGPEWGMLSYTVLANTPQLAITLTYLWYNHILTNMLAMAEWTSYGVNRKSLRVSSPAKNSGQRPTHYLSLPLRYSLPLLAFSALLHWFISQSFFYVYAIPWADTHRVEEFVLSELGYLWLPMLLAVFLGAGMLLVLVSLSFRKYKSFMPVVGSCSAAISAACHPPQDENTENAARGLLMWGETAGLLDCEYSADQFEEGKGHCSFTSLATIPPNLEKLYA</sequence>
<evidence type="ECO:0000256" key="2">
    <source>
        <dbReference type="SAM" id="Phobius"/>
    </source>
</evidence>
<name>A0A9W9V661_9EURO</name>
<organism evidence="4 5">
    <name type="scientific">Penicillium cataractarum</name>
    <dbReference type="NCBI Taxonomy" id="2100454"/>
    <lineage>
        <taxon>Eukaryota</taxon>
        <taxon>Fungi</taxon>
        <taxon>Dikarya</taxon>
        <taxon>Ascomycota</taxon>
        <taxon>Pezizomycotina</taxon>
        <taxon>Eurotiomycetes</taxon>
        <taxon>Eurotiomycetidae</taxon>
        <taxon>Eurotiales</taxon>
        <taxon>Aspergillaceae</taxon>
        <taxon>Penicillium</taxon>
    </lineage>
</organism>
<reference evidence="4" key="1">
    <citation type="submission" date="2022-11" db="EMBL/GenBank/DDBJ databases">
        <authorList>
            <person name="Petersen C."/>
        </authorList>
    </citation>
    <scope>NUCLEOTIDE SEQUENCE</scope>
    <source>
        <strain evidence="4">IBT 29864</strain>
    </source>
</reference>
<protein>
    <recommendedName>
        <fullName evidence="3">DUF6536 domain-containing protein</fullName>
    </recommendedName>
</protein>
<dbReference type="EMBL" id="JAPZBS010000005">
    <property type="protein sequence ID" value="KAJ5370373.1"/>
    <property type="molecule type" value="Genomic_DNA"/>
</dbReference>
<dbReference type="InterPro" id="IPR046623">
    <property type="entry name" value="DUF6536"/>
</dbReference>
<feature type="transmembrane region" description="Helical" evidence="2">
    <location>
        <begin position="579"/>
        <end position="600"/>
    </location>
</feature>
<evidence type="ECO:0000259" key="3">
    <source>
        <dbReference type="Pfam" id="PF20163"/>
    </source>
</evidence>
<feature type="transmembrane region" description="Helical" evidence="2">
    <location>
        <begin position="402"/>
        <end position="424"/>
    </location>
</feature>
<dbReference type="PANTHER" id="PTHR35395">
    <property type="entry name" value="DUF6536 DOMAIN-CONTAINING PROTEIN"/>
    <property type="match status" value="1"/>
</dbReference>
<feature type="transmembrane region" description="Helical" evidence="2">
    <location>
        <begin position="648"/>
        <end position="670"/>
    </location>
</feature>
<dbReference type="RefSeq" id="XP_056554807.1">
    <property type="nucleotide sequence ID" value="XM_056699394.1"/>
</dbReference>
<evidence type="ECO:0000256" key="1">
    <source>
        <dbReference type="SAM" id="MobiDB-lite"/>
    </source>
</evidence>
<feature type="domain" description="DUF6536" evidence="3">
    <location>
        <begin position="28"/>
        <end position="183"/>
    </location>
</feature>
<evidence type="ECO:0000313" key="5">
    <source>
        <dbReference type="Proteomes" id="UP001147782"/>
    </source>
</evidence>
<keyword evidence="2" id="KW-0472">Membrane</keyword>
<reference evidence="4" key="2">
    <citation type="journal article" date="2023" name="IMA Fungus">
        <title>Comparative genomic study of the Penicillium genus elucidates a diverse pangenome and 15 lateral gene transfer events.</title>
        <authorList>
            <person name="Petersen C."/>
            <person name="Sorensen T."/>
            <person name="Nielsen M.R."/>
            <person name="Sondergaard T.E."/>
            <person name="Sorensen J.L."/>
            <person name="Fitzpatrick D.A."/>
            <person name="Frisvad J.C."/>
            <person name="Nielsen K.L."/>
        </authorList>
    </citation>
    <scope>NUCLEOTIDE SEQUENCE</scope>
    <source>
        <strain evidence="4">IBT 29864</strain>
    </source>
</reference>